<evidence type="ECO:0000256" key="1">
    <source>
        <dbReference type="SAM" id="Phobius"/>
    </source>
</evidence>
<organism evidence="2 3">
    <name type="scientific">Pseudonocardia halophobica</name>
    <dbReference type="NCBI Taxonomy" id="29401"/>
    <lineage>
        <taxon>Bacteria</taxon>
        <taxon>Bacillati</taxon>
        <taxon>Actinomycetota</taxon>
        <taxon>Actinomycetes</taxon>
        <taxon>Pseudonocardiales</taxon>
        <taxon>Pseudonocardiaceae</taxon>
        <taxon>Pseudonocardia</taxon>
    </lineage>
</organism>
<evidence type="ECO:0000313" key="2">
    <source>
        <dbReference type="EMBL" id="GLL09025.1"/>
    </source>
</evidence>
<reference evidence="2" key="2">
    <citation type="submission" date="2023-01" db="EMBL/GenBank/DDBJ databases">
        <authorList>
            <person name="Sun Q."/>
            <person name="Evtushenko L."/>
        </authorList>
    </citation>
    <scope>NUCLEOTIDE SEQUENCE</scope>
    <source>
        <strain evidence="2">VKM Ac-1069</strain>
    </source>
</reference>
<keyword evidence="1" id="KW-0472">Membrane</keyword>
<keyword evidence="3" id="KW-1185">Reference proteome</keyword>
<feature type="transmembrane region" description="Helical" evidence="1">
    <location>
        <begin position="58"/>
        <end position="77"/>
    </location>
</feature>
<dbReference type="Proteomes" id="UP001143463">
    <property type="component" value="Unassembled WGS sequence"/>
</dbReference>
<sequence length="156" mass="16160">MVVELLVEGAVGGAFWSLVGIALSRYVRDIAGRILLAAVLIAAAVFYVVFAAQGDAGGAWLAAEVVGILVYGGMAVLGIRRSPYWLAAAWALHPVWDVVLHNIGPGRAFAPEPYTIACLSWDLVVAAAIAVAYGTGFVGDRRTRPAPADAVAVDAG</sequence>
<gene>
    <name evidence="2" type="ORF">GCM10017577_01650</name>
</gene>
<dbReference type="AlphaFoldDB" id="A0A9W6NT36"/>
<feature type="transmembrane region" description="Helical" evidence="1">
    <location>
        <begin position="34"/>
        <end position="52"/>
    </location>
</feature>
<proteinExistence type="predicted"/>
<dbReference type="RefSeq" id="WP_051736971.1">
    <property type="nucleotide sequence ID" value="NZ_BAAAUZ010000015.1"/>
</dbReference>
<dbReference type="EMBL" id="BSFQ01000001">
    <property type="protein sequence ID" value="GLL09025.1"/>
    <property type="molecule type" value="Genomic_DNA"/>
</dbReference>
<name>A0A9W6NT36_9PSEU</name>
<reference evidence="2" key="1">
    <citation type="journal article" date="2014" name="Int. J. Syst. Evol. Microbiol.">
        <title>Complete genome sequence of Corynebacterium casei LMG S-19264T (=DSM 44701T), isolated from a smear-ripened cheese.</title>
        <authorList>
            <consortium name="US DOE Joint Genome Institute (JGI-PGF)"/>
            <person name="Walter F."/>
            <person name="Albersmeier A."/>
            <person name="Kalinowski J."/>
            <person name="Ruckert C."/>
        </authorList>
    </citation>
    <scope>NUCLEOTIDE SEQUENCE</scope>
    <source>
        <strain evidence="2">VKM Ac-1069</strain>
    </source>
</reference>
<protein>
    <submittedName>
        <fullName evidence="2">Uncharacterized protein</fullName>
    </submittedName>
</protein>
<keyword evidence="1" id="KW-1133">Transmembrane helix</keyword>
<dbReference type="Pfam" id="PF19473">
    <property type="entry name" value="DUF6010"/>
    <property type="match status" value="1"/>
</dbReference>
<accession>A0A9W6NT36</accession>
<feature type="transmembrane region" description="Helical" evidence="1">
    <location>
        <begin position="6"/>
        <end position="27"/>
    </location>
</feature>
<keyword evidence="1" id="KW-0812">Transmembrane</keyword>
<comment type="caution">
    <text evidence="2">The sequence shown here is derived from an EMBL/GenBank/DDBJ whole genome shotgun (WGS) entry which is preliminary data.</text>
</comment>
<feature type="transmembrane region" description="Helical" evidence="1">
    <location>
        <begin position="114"/>
        <end position="134"/>
    </location>
</feature>
<dbReference type="InterPro" id="IPR046052">
    <property type="entry name" value="DUF6010"/>
</dbReference>
<evidence type="ECO:0000313" key="3">
    <source>
        <dbReference type="Proteomes" id="UP001143463"/>
    </source>
</evidence>